<evidence type="ECO:0000313" key="3">
    <source>
        <dbReference type="Proteomes" id="UP001341840"/>
    </source>
</evidence>
<organism evidence="2 3">
    <name type="scientific">Stylosanthes scabra</name>
    <dbReference type="NCBI Taxonomy" id="79078"/>
    <lineage>
        <taxon>Eukaryota</taxon>
        <taxon>Viridiplantae</taxon>
        <taxon>Streptophyta</taxon>
        <taxon>Embryophyta</taxon>
        <taxon>Tracheophyta</taxon>
        <taxon>Spermatophyta</taxon>
        <taxon>Magnoliopsida</taxon>
        <taxon>eudicotyledons</taxon>
        <taxon>Gunneridae</taxon>
        <taxon>Pentapetalae</taxon>
        <taxon>rosids</taxon>
        <taxon>fabids</taxon>
        <taxon>Fabales</taxon>
        <taxon>Fabaceae</taxon>
        <taxon>Papilionoideae</taxon>
        <taxon>50 kb inversion clade</taxon>
        <taxon>dalbergioids sensu lato</taxon>
        <taxon>Dalbergieae</taxon>
        <taxon>Pterocarpus clade</taxon>
        <taxon>Stylosanthes</taxon>
    </lineage>
</organism>
<feature type="region of interest" description="Disordered" evidence="1">
    <location>
        <begin position="136"/>
        <end position="181"/>
    </location>
</feature>
<dbReference type="Proteomes" id="UP001341840">
    <property type="component" value="Unassembled WGS sequence"/>
</dbReference>
<protein>
    <submittedName>
        <fullName evidence="2">Uncharacterized protein</fullName>
    </submittedName>
</protein>
<sequence>MGSGIIYYEIESREKYEDSDEIVDSDLAVVKRQRYHFDDEPFIHPLHSIQFDPDRPLRSPSLPTKTFPLLKVNRVKKGQDSSRVGNSFRLLKVGCVREMMSREAPEEEMLAIPRPMDVAADEDNLQYLEELMNNPEYSPFHSSQVFAQHSSDDAKSPSSDAHSQPSYDLSGVWPPPVGPSQ</sequence>
<name>A0ABU6YTE9_9FABA</name>
<comment type="caution">
    <text evidence="2">The sequence shown here is derived from an EMBL/GenBank/DDBJ whole genome shotgun (WGS) entry which is preliminary data.</text>
</comment>
<accession>A0ABU6YTE9</accession>
<evidence type="ECO:0000313" key="2">
    <source>
        <dbReference type="EMBL" id="MED6213469.1"/>
    </source>
</evidence>
<reference evidence="2 3" key="1">
    <citation type="journal article" date="2023" name="Plants (Basel)">
        <title>Bridging the Gap: Combining Genomics and Transcriptomics Approaches to Understand Stylosanthes scabra, an Orphan Legume from the Brazilian Caatinga.</title>
        <authorList>
            <person name="Ferreira-Neto J.R.C."/>
            <person name="da Silva M.D."/>
            <person name="Binneck E."/>
            <person name="de Melo N.F."/>
            <person name="da Silva R.H."/>
            <person name="de Melo A.L.T.M."/>
            <person name="Pandolfi V."/>
            <person name="Bustamante F.O."/>
            <person name="Brasileiro-Vidal A.C."/>
            <person name="Benko-Iseppon A.M."/>
        </authorList>
    </citation>
    <scope>NUCLEOTIDE SEQUENCE [LARGE SCALE GENOMIC DNA]</scope>
    <source>
        <tissue evidence="2">Leaves</tissue>
    </source>
</reference>
<dbReference type="EMBL" id="JASCZI010243676">
    <property type="protein sequence ID" value="MED6213469.1"/>
    <property type="molecule type" value="Genomic_DNA"/>
</dbReference>
<gene>
    <name evidence="2" type="ORF">PIB30_093717</name>
</gene>
<evidence type="ECO:0000256" key="1">
    <source>
        <dbReference type="SAM" id="MobiDB-lite"/>
    </source>
</evidence>
<keyword evidence="3" id="KW-1185">Reference proteome</keyword>
<proteinExistence type="predicted"/>